<keyword evidence="1" id="KW-0812">Transmembrane</keyword>
<evidence type="ECO:0000313" key="5">
    <source>
        <dbReference type="EMBL" id="TDW70375.1"/>
    </source>
</evidence>
<keyword evidence="1" id="KW-1133">Transmembrane helix</keyword>
<feature type="domain" description="DUF2207" evidence="3">
    <location>
        <begin position="41"/>
        <end position="211"/>
    </location>
</feature>
<keyword evidence="1" id="KW-0472">Membrane</keyword>
<sequence length="569" mass="60208">MSPKRRLLPAALLICLTAPVAGLFVALSPVSAQAAGRADDRITAYTADATLTKDGQLQVKETVDLTAGGTTFSRTLTTRVRSDSERDRTYDLKDVSATVNGEPAQGFQNQSTDDGRKLTVNVSGQSKIVYSYTVDNVVADSTEGREVSWPIVQGFAVPVPTANLSVSVPFATWVTCFAGRTGSSMPCTSSQLGESADLQIQQNGVPAGGRVTFLTGLSDQATVQANAQYSTRWSLGRAFTVDSSTIGLAVIVFGIGLLGAVGLWFFRGRDAAKVGEGAPERPVLDSADGPQFAAPDGIRPGQVGTVVDETADVVDITATLLDLAVRNYLTIVEQPRESHFGKLDWELQRLHAGGPELLPYEKALLDAVFADGDTVLVSALGPSLRPRLNLVREQLYADVVTQGWFNNRPDAVRNRWTTAGVVLLGAGVVLTIVLAIVTKFGLVGFAVMAAGLVLALVGQAAPARTARGAAVLGRVAGLQHYLANESSSTLPQSHRLEFASRCLPYAAVLGLTEKWALEIAATDDDDDPDAGIGWYSGPENWHLSDIGESLSNFVTAFGGSLTTARRLFG</sequence>
<feature type="domain" description="Predicted membrane protein YciQ-like C-terminal" evidence="4">
    <location>
        <begin position="292"/>
        <end position="516"/>
    </location>
</feature>
<feature type="chain" id="PRO_5020291924" evidence="2">
    <location>
        <begin position="35"/>
        <end position="569"/>
    </location>
</feature>
<reference evidence="5 6" key="1">
    <citation type="submission" date="2019-03" db="EMBL/GenBank/DDBJ databases">
        <title>Genomic Encyclopedia of Type Strains, Phase III (KMG-III): the genomes of soil and plant-associated and newly described type strains.</title>
        <authorList>
            <person name="Whitman W."/>
        </authorList>
    </citation>
    <scope>NUCLEOTIDE SEQUENCE [LARGE SCALE GENOMIC DNA]</scope>
    <source>
        <strain evidence="5 6">VKM Ac-2573</strain>
    </source>
</reference>
<keyword evidence="6" id="KW-1185">Reference proteome</keyword>
<dbReference type="Pfam" id="PF09972">
    <property type="entry name" value="DUF2207"/>
    <property type="match status" value="1"/>
</dbReference>
<protein>
    <submittedName>
        <fullName evidence="5">Membrane protein DUF2207</fullName>
    </submittedName>
</protein>
<proteinExistence type="predicted"/>
<evidence type="ECO:0000259" key="4">
    <source>
        <dbReference type="Pfam" id="PF20990"/>
    </source>
</evidence>
<evidence type="ECO:0000313" key="6">
    <source>
        <dbReference type="Proteomes" id="UP000295146"/>
    </source>
</evidence>
<feature type="transmembrane region" description="Helical" evidence="1">
    <location>
        <begin position="416"/>
        <end position="436"/>
    </location>
</feature>
<dbReference type="Pfam" id="PF20990">
    <property type="entry name" value="DUF2207_C"/>
    <property type="match status" value="1"/>
</dbReference>
<evidence type="ECO:0000256" key="1">
    <source>
        <dbReference type="SAM" id="Phobius"/>
    </source>
</evidence>
<organism evidence="5 6">
    <name type="scientific">Kribbella pratensis</name>
    <dbReference type="NCBI Taxonomy" id="2512112"/>
    <lineage>
        <taxon>Bacteria</taxon>
        <taxon>Bacillati</taxon>
        <taxon>Actinomycetota</taxon>
        <taxon>Actinomycetes</taxon>
        <taxon>Propionibacteriales</taxon>
        <taxon>Kribbellaceae</taxon>
        <taxon>Kribbella</taxon>
    </lineage>
</organism>
<dbReference type="InterPro" id="IPR048389">
    <property type="entry name" value="YciQ-like_C"/>
</dbReference>
<gene>
    <name evidence="5" type="ORF">EV653_4418</name>
</gene>
<feature type="signal peptide" evidence="2">
    <location>
        <begin position="1"/>
        <end position="34"/>
    </location>
</feature>
<comment type="caution">
    <text evidence="5">The sequence shown here is derived from an EMBL/GenBank/DDBJ whole genome shotgun (WGS) entry which is preliminary data.</text>
</comment>
<evidence type="ECO:0000256" key="2">
    <source>
        <dbReference type="SAM" id="SignalP"/>
    </source>
</evidence>
<name>A0A4R8C5D6_9ACTN</name>
<feature type="transmembrane region" description="Helical" evidence="1">
    <location>
        <begin position="442"/>
        <end position="461"/>
    </location>
</feature>
<feature type="transmembrane region" description="Helical" evidence="1">
    <location>
        <begin position="246"/>
        <end position="266"/>
    </location>
</feature>
<dbReference type="RefSeq" id="WP_134105571.1">
    <property type="nucleotide sequence ID" value="NZ_SODP01000002.1"/>
</dbReference>
<accession>A0A4R8C5D6</accession>
<evidence type="ECO:0000259" key="3">
    <source>
        <dbReference type="Pfam" id="PF09972"/>
    </source>
</evidence>
<dbReference type="Proteomes" id="UP000295146">
    <property type="component" value="Unassembled WGS sequence"/>
</dbReference>
<dbReference type="EMBL" id="SODP01000002">
    <property type="protein sequence ID" value="TDW70375.1"/>
    <property type="molecule type" value="Genomic_DNA"/>
</dbReference>
<keyword evidence="2" id="KW-0732">Signal</keyword>
<dbReference type="AlphaFoldDB" id="A0A4R8C5D6"/>
<dbReference type="InterPro" id="IPR018702">
    <property type="entry name" value="DUF2207"/>
</dbReference>
<dbReference type="OrthoDB" id="143710at2"/>